<proteinExistence type="predicted"/>
<protein>
    <submittedName>
        <fullName evidence="1">Uncharacterized protein</fullName>
    </submittedName>
</protein>
<accession>A0A0V1GJ47</accession>
<dbReference type="EMBL" id="JYDV01002103">
    <property type="protein sequence ID" value="KRY98249.1"/>
    <property type="molecule type" value="Genomic_DNA"/>
</dbReference>
<feature type="non-terminal residue" evidence="1">
    <location>
        <position position="72"/>
    </location>
</feature>
<evidence type="ECO:0000313" key="2">
    <source>
        <dbReference type="Proteomes" id="UP000054826"/>
    </source>
</evidence>
<comment type="caution">
    <text evidence="1">The sequence shown here is derived from an EMBL/GenBank/DDBJ whole genome shotgun (WGS) entry which is preliminary data.</text>
</comment>
<evidence type="ECO:0000313" key="1">
    <source>
        <dbReference type="EMBL" id="KRY98249.1"/>
    </source>
</evidence>
<dbReference type="Proteomes" id="UP000054826">
    <property type="component" value="Unassembled WGS sequence"/>
</dbReference>
<dbReference type="AlphaFoldDB" id="A0A0V1GJ47"/>
<reference evidence="1 2" key="1">
    <citation type="submission" date="2015-01" db="EMBL/GenBank/DDBJ databases">
        <title>Evolution of Trichinella species and genotypes.</title>
        <authorList>
            <person name="Korhonen P.K."/>
            <person name="Edoardo P."/>
            <person name="Giuseppe L.R."/>
            <person name="Gasser R.B."/>
        </authorList>
    </citation>
    <scope>NUCLEOTIDE SEQUENCE [LARGE SCALE GENOMIC DNA]</scope>
    <source>
        <strain evidence="1">ISS176</strain>
    </source>
</reference>
<gene>
    <name evidence="1" type="ORF">T4C_864</name>
</gene>
<organism evidence="1 2">
    <name type="scientific">Trichinella pseudospiralis</name>
    <name type="common">Parasitic roundworm</name>
    <dbReference type="NCBI Taxonomy" id="6337"/>
    <lineage>
        <taxon>Eukaryota</taxon>
        <taxon>Metazoa</taxon>
        <taxon>Ecdysozoa</taxon>
        <taxon>Nematoda</taxon>
        <taxon>Enoplea</taxon>
        <taxon>Dorylaimia</taxon>
        <taxon>Trichinellida</taxon>
        <taxon>Trichinellidae</taxon>
        <taxon>Trichinella</taxon>
    </lineage>
</organism>
<name>A0A0V1GJ47_TRIPS</name>
<sequence>MQYWPFVTSVNMKPFTLDFGKSCLLQRVYTYLPQLTNEQFDPTSLHALTVHACSNFLLSSPCVLNYGSLRVY</sequence>